<gene>
    <name evidence="1" type="ORF">H5410_028329</name>
</gene>
<reference evidence="1 2" key="1">
    <citation type="submission" date="2020-09" db="EMBL/GenBank/DDBJ databases">
        <title>De no assembly of potato wild relative species, Solanum commersonii.</title>
        <authorList>
            <person name="Cho K."/>
        </authorList>
    </citation>
    <scope>NUCLEOTIDE SEQUENCE [LARGE SCALE GENOMIC DNA]</scope>
    <source>
        <strain evidence="1">LZ3.2</strain>
        <tissue evidence="1">Leaf</tissue>
    </source>
</reference>
<comment type="caution">
    <text evidence="1">The sequence shown here is derived from an EMBL/GenBank/DDBJ whole genome shotgun (WGS) entry which is preliminary data.</text>
</comment>
<dbReference type="Proteomes" id="UP000824120">
    <property type="component" value="Chromosome 5"/>
</dbReference>
<proteinExistence type="predicted"/>
<accession>A0A9J5Z3Q5</accession>
<dbReference type="AlphaFoldDB" id="A0A9J5Z3Q5"/>
<dbReference type="EMBL" id="JACXVP010000005">
    <property type="protein sequence ID" value="KAG5606837.1"/>
    <property type="molecule type" value="Genomic_DNA"/>
</dbReference>
<keyword evidence="2" id="KW-1185">Reference proteome</keyword>
<sequence>MAFRKSSDFLYKDSTDVVFADLSHVGPITRRKFKNGRLDGSEYFTSLETVNLASVFFGELSQIGSNFGESDNSMDSPTSMNVNALMADSTNMDENLETFVSIKLSPSKGDMQTNIDNEQLVFCYIPREHREKGQSLLEECTQQVHPPRKELSYTTFQDLKEKMIVPVAQVLSITLKPCKGNTQVGKIKGNLIKRFSHYLKNQTLVFSRIGSLTPRASSFERLGRRNERKSSKQVDKYATTSKTFVFHRLETKRKVILSIDTYGSLKVKSTIVVTNQFHGETKKEEDEAITGFEGSQREDSNSLFRAYLKSHRVIGIWCNY</sequence>
<evidence type="ECO:0000313" key="2">
    <source>
        <dbReference type="Proteomes" id="UP000824120"/>
    </source>
</evidence>
<protein>
    <submittedName>
        <fullName evidence="1">Uncharacterized protein</fullName>
    </submittedName>
</protein>
<name>A0A9J5Z3Q5_SOLCO</name>
<dbReference type="OrthoDB" id="1303669at2759"/>
<evidence type="ECO:0000313" key="1">
    <source>
        <dbReference type="EMBL" id="KAG5606837.1"/>
    </source>
</evidence>
<organism evidence="1 2">
    <name type="scientific">Solanum commersonii</name>
    <name type="common">Commerson's wild potato</name>
    <name type="synonym">Commerson's nightshade</name>
    <dbReference type="NCBI Taxonomy" id="4109"/>
    <lineage>
        <taxon>Eukaryota</taxon>
        <taxon>Viridiplantae</taxon>
        <taxon>Streptophyta</taxon>
        <taxon>Embryophyta</taxon>
        <taxon>Tracheophyta</taxon>
        <taxon>Spermatophyta</taxon>
        <taxon>Magnoliopsida</taxon>
        <taxon>eudicotyledons</taxon>
        <taxon>Gunneridae</taxon>
        <taxon>Pentapetalae</taxon>
        <taxon>asterids</taxon>
        <taxon>lamiids</taxon>
        <taxon>Solanales</taxon>
        <taxon>Solanaceae</taxon>
        <taxon>Solanoideae</taxon>
        <taxon>Solaneae</taxon>
        <taxon>Solanum</taxon>
    </lineage>
</organism>